<proteinExistence type="predicted"/>
<keyword evidence="1" id="KW-0472">Membrane</keyword>
<reference evidence="3" key="1">
    <citation type="submission" date="2016-10" db="EMBL/GenBank/DDBJ databases">
        <authorList>
            <person name="Varghese N."/>
            <person name="Submissions S."/>
        </authorList>
    </citation>
    <scope>NUCLEOTIDE SEQUENCE [LARGE SCALE GENOMIC DNA]</scope>
    <source>
        <strain evidence="3">DUS833</strain>
    </source>
</reference>
<gene>
    <name evidence="2" type="ORF">SAMN05445850_5875</name>
</gene>
<keyword evidence="3" id="KW-1185">Reference proteome</keyword>
<evidence type="ECO:0000256" key="1">
    <source>
        <dbReference type="SAM" id="Phobius"/>
    </source>
</evidence>
<evidence type="ECO:0000313" key="2">
    <source>
        <dbReference type="EMBL" id="SDR54395.1"/>
    </source>
</evidence>
<dbReference type="Proteomes" id="UP000199365">
    <property type="component" value="Unassembled WGS sequence"/>
</dbReference>
<protein>
    <submittedName>
        <fullName evidence="2">Uncharacterized protein</fullName>
    </submittedName>
</protein>
<name>A0A1H1JXJ6_9BURK</name>
<keyword evidence="1" id="KW-1133">Transmembrane helix</keyword>
<feature type="transmembrane region" description="Helical" evidence="1">
    <location>
        <begin position="12"/>
        <end position="32"/>
    </location>
</feature>
<organism evidence="2 3">
    <name type="scientific">Paraburkholderia tuberum</name>
    <dbReference type="NCBI Taxonomy" id="157910"/>
    <lineage>
        <taxon>Bacteria</taxon>
        <taxon>Pseudomonadati</taxon>
        <taxon>Pseudomonadota</taxon>
        <taxon>Betaproteobacteria</taxon>
        <taxon>Burkholderiales</taxon>
        <taxon>Burkholderiaceae</taxon>
        <taxon>Paraburkholderia</taxon>
    </lineage>
</organism>
<evidence type="ECO:0000313" key="3">
    <source>
        <dbReference type="Proteomes" id="UP000199365"/>
    </source>
</evidence>
<keyword evidence="1" id="KW-0812">Transmembrane</keyword>
<accession>A0A1H1JXJ6</accession>
<sequence>MNVFRSKALRSVPARVFIVTTSVIIALGAVHYRSAVRQMTGATFHDQKSDDGKYIARYAYLPRDRIALRLYRATTAKLLAARVYRYPERIRLFWTEDSLIYDTSAEGDDGEIELPPSWWDRAKAKLPRRMFSAHECKKPCRKRWAPSMA</sequence>
<dbReference type="AlphaFoldDB" id="A0A1H1JXJ6"/>
<dbReference type="EMBL" id="FNKX01000002">
    <property type="protein sequence ID" value="SDR54395.1"/>
    <property type="molecule type" value="Genomic_DNA"/>
</dbReference>